<evidence type="ECO:0000313" key="1">
    <source>
        <dbReference type="EMBL" id="CAJ0603449.1"/>
    </source>
</evidence>
<evidence type="ECO:0000313" key="2">
    <source>
        <dbReference type="Proteomes" id="UP001176961"/>
    </source>
</evidence>
<reference evidence="1" key="1">
    <citation type="submission" date="2023-07" db="EMBL/GenBank/DDBJ databases">
        <authorList>
            <consortium name="CYATHOMIX"/>
        </authorList>
    </citation>
    <scope>NUCLEOTIDE SEQUENCE</scope>
    <source>
        <strain evidence="1">N/A</strain>
    </source>
</reference>
<organism evidence="1 2">
    <name type="scientific">Cylicocyclus nassatus</name>
    <name type="common">Nematode worm</name>
    <dbReference type="NCBI Taxonomy" id="53992"/>
    <lineage>
        <taxon>Eukaryota</taxon>
        <taxon>Metazoa</taxon>
        <taxon>Ecdysozoa</taxon>
        <taxon>Nematoda</taxon>
        <taxon>Chromadorea</taxon>
        <taxon>Rhabditida</taxon>
        <taxon>Rhabditina</taxon>
        <taxon>Rhabditomorpha</taxon>
        <taxon>Strongyloidea</taxon>
        <taxon>Strongylidae</taxon>
        <taxon>Cylicocyclus</taxon>
    </lineage>
</organism>
<dbReference type="Proteomes" id="UP001176961">
    <property type="component" value="Unassembled WGS sequence"/>
</dbReference>
<dbReference type="EMBL" id="CATQJL010000305">
    <property type="protein sequence ID" value="CAJ0603449.1"/>
    <property type="molecule type" value="Genomic_DNA"/>
</dbReference>
<dbReference type="AlphaFoldDB" id="A0AA36H4D0"/>
<proteinExistence type="predicted"/>
<name>A0AA36H4D0_CYLNA</name>
<keyword evidence="2" id="KW-1185">Reference proteome</keyword>
<gene>
    <name evidence="1" type="ORF">CYNAS_LOCUS15432</name>
</gene>
<comment type="caution">
    <text evidence="1">The sequence shown here is derived from an EMBL/GenBank/DDBJ whole genome shotgun (WGS) entry which is preliminary data.</text>
</comment>
<sequence length="71" mass="7951">MFVHHDQIFGWCKSRQTFGVHDLALLQCHDNRHGRRLGGTHDRTTSLLLSSRTISSCTSPATSEGDIVDSR</sequence>
<accession>A0AA36H4D0</accession>
<protein>
    <submittedName>
        <fullName evidence="1">Uncharacterized protein</fullName>
    </submittedName>
</protein>